<evidence type="ECO:0000256" key="1">
    <source>
        <dbReference type="SAM" id="MobiDB-lite"/>
    </source>
</evidence>
<keyword evidence="2" id="KW-1133">Transmembrane helix</keyword>
<feature type="domain" description="CAAX prenyl protease 2/Lysostaphin resistance protein A-like" evidence="3">
    <location>
        <begin position="192"/>
        <end position="282"/>
    </location>
</feature>
<dbReference type="Pfam" id="PF02517">
    <property type="entry name" value="Rce1-like"/>
    <property type="match status" value="1"/>
</dbReference>
<name>A0A4Q7USL7_PSEST</name>
<evidence type="ECO:0000313" key="4">
    <source>
        <dbReference type="EMBL" id="RZT84695.1"/>
    </source>
</evidence>
<evidence type="ECO:0000259" key="3">
    <source>
        <dbReference type="Pfam" id="PF02517"/>
    </source>
</evidence>
<evidence type="ECO:0000313" key="5">
    <source>
        <dbReference type="Proteomes" id="UP000291591"/>
    </source>
</evidence>
<dbReference type="RefSeq" id="WP_207223461.1">
    <property type="nucleotide sequence ID" value="NZ_SHKL01000001.1"/>
</dbReference>
<dbReference type="PANTHER" id="PTHR36435:SF1">
    <property type="entry name" value="CAAX AMINO TERMINAL PROTEASE FAMILY PROTEIN"/>
    <property type="match status" value="1"/>
</dbReference>
<comment type="caution">
    <text evidence="4">The sequence shown here is derived from an EMBL/GenBank/DDBJ whole genome shotgun (WGS) entry which is preliminary data.</text>
</comment>
<feature type="transmembrane region" description="Helical" evidence="2">
    <location>
        <begin position="250"/>
        <end position="266"/>
    </location>
</feature>
<protein>
    <recommendedName>
        <fullName evidence="3">CAAX prenyl protease 2/Lysostaphin resistance protein A-like domain-containing protein</fullName>
    </recommendedName>
</protein>
<dbReference type="InterPro" id="IPR003675">
    <property type="entry name" value="Rce1/LyrA-like_dom"/>
</dbReference>
<dbReference type="PANTHER" id="PTHR36435">
    <property type="entry name" value="SLR1288 PROTEIN"/>
    <property type="match status" value="1"/>
</dbReference>
<sequence length="297" mass="30862">MTTGPPAPHGAGPVPDEPHGSAGPAPAPVAGWPVPPAGPAQPWNGPYPGPPGPPPRRPGLFSLRPAPPPPPHRWGIGAFVVVEAVFLGVSLLVGYLVPTSGSINGILVALVVPTVLAAITAVVLTWWRGNGPALDLGLRWSWDDVGIGLVIGFLGLLLTVPAALVYAAIVGPEGATTAVGDIFAGVRTSWPMALLVMFVVVVVAPFCEEIMYRGLLWGAVAKHIPNRPVVIYLVTTLLFAFAHFELTRTPLLFVVALPLGLARMLTGRLGASVLAHQMNNFLPGLALALMLVGVVEV</sequence>
<dbReference type="GO" id="GO:0004175">
    <property type="term" value="F:endopeptidase activity"/>
    <property type="evidence" value="ECO:0007669"/>
    <property type="project" value="UniProtKB-ARBA"/>
</dbReference>
<feature type="transmembrane region" description="Helical" evidence="2">
    <location>
        <begin position="74"/>
        <end position="97"/>
    </location>
</feature>
<feature type="transmembrane region" description="Helical" evidence="2">
    <location>
        <begin position="278"/>
        <end position="295"/>
    </location>
</feature>
<feature type="transmembrane region" description="Helical" evidence="2">
    <location>
        <begin position="147"/>
        <end position="169"/>
    </location>
</feature>
<dbReference type="GO" id="GO:0080120">
    <property type="term" value="P:CAAX-box protein maturation"/>
    <property type="evidence" value="ECO:0007669"/>
    <property type="project" value="UniProtKB-ARBA"/>
</dbReference>
<gene>
    <name evidence="4" type="ORF">EV383_1549</name>
</gene>
<dbReference type="Proteomes" id="UP000291591">
    <property type="component" value="Unassembled WGS sequence"/>
</dbReference>
<dbReference type="InterPro" id="IPR052710">
    <property type="entry name" value="CAAX_protease"/>
</dbReference>
<dbReference type="AlphaFoldDB" id="A0A4Q7USL7"/>
<feature type="region of interest" description="Disordered" evidence="1">
    <location>
        <begin position="1"/>
        <end position="64"/>
    </location>
</feature>
<keyword evidence="5" id="KW-1185">Reference proteome</keyword>
<organism evidence="4 5">
    <name type="scientific">Pseudonocardia sediminis</name>
    <dbReference type="NCBI Taxonomy" id="1397368"/>
    <lineage>
        <taxon>Bacteria</taxon>
        <taxon>Bacillati</taxon>
        <taxon>Actinomycetota</taxon>
        <taxon>Actinomycetes</taxon>
        <taxon>Pseudonocardiales</taxon>
        <taxon>Pseudonocardiaceae</taxon>
        <taxon>Pseudonocardia</taxon>
    </lineage>
</organism>
<keyword evidence="2" id="KW-0472">Membrane</keyword>
<feature type="compositionally biased region" description="Pro residues" evidence="1">
    <location>
        <begin position="33"/>
        <end position="57"/>
    </location>
</feature>
<proteinExistence type="predicted"/>
<feature type="transmembrane region" description="Helical" evidence="2">
    <location>
        <begin position="103"/>
        <end position="127"/>
    </location>
</feature>
<keyword evidence="2" id="KW-0812">Transmembrane</keyword>
<feature type="transmembrane region" description="Helical" evidence="2">
    <location>
        <begin position="189"/>
        <end position="207"/>
    </location>
</feature>
<evidence type="ECO:0000256" key="2">
    <source>
        <dbReference type="SAM" id="Phobius"/>
    </source>
</evidence>
<dbReference type="EMBL" id="SHKL01000001">
    <property type="protein sequence ID" value="RZT84695.1"/>
    <property type="molecule type" value="Genomic_DNA"/>
</dbReference>
<feature type="compositionally biased region" description="Low complexity" evidence="1">
    <location>
        <begin position="22"/>
        <end position="32"/>
    </location>
</feature>
<reference evidence="4 5" key="1">
    <citation type="submission" date="2019-02" db="EMBL/GenBank/DDBJ databases">
        <title>Sequencing the genomes of 1000 actinobacteria strains.</title>
        <authorList>
            <person name="Klenk H.-P."/>
        </authorList>
    </citation>
    <scope>NUCLEOTIDE SEQUENCE [LARGE SCALE GENOMIC DNA]</scope>
    <source>
        <strain evidence="4 5">DSM 45779</strain>
    </source>
</reference>
<accession>A0A4Q7USL7</accession>
<feature type="transmembrane region" description="Helical" evidence="2">
    <location>
        <begin position="228"/>
        <end position="244"/>
    </location>
</feature>